<evidence type="ECO:0000256" key="1">
    <source>
        <dbReference type="ARBA" id="ARBA00008390"/>
    </source>
</evidence>
<name>A0AA39LLE2_9BILA</name>
<dbReference type="InterPro" id="IPR000566">
    <property type="entry name" value="Lipocln_cytosolic_FA-bd_dom"/>
</dbReference>
<evidence type="ECO:0000256" key="2">
    <source>
        <dbReference type="ARBA" id="ARBA00023121"/>
    </source>
</evidence>
<keyword evidence="2" id="KW-0446">Lipid-binding</keyword>
<dbReference type="Proteomes" id="UP001175271">
    <property type="component" value="Unassembled WGS sequence"/>
</dbReference>
<keyword evidence="7" id="KW-1185">Reference proteome</keyword>
<feature type="domain" description="Cytosolic fatty-acid binding proteins" evidence="5">
    <location>
        <begin position="26"/>
        <end position="43"/>
    </location>
</feature>
<comment type="similarity">
    <text evidence="1 3">Belongs to the calycin superfamily. Fatty-acid binding protein (FABP) family.</text>
</comment>
<dbReference type="PRINTS" id="PR00178">
    <property type="entry name" value="FATTYACIDBP"/>
</dbReference>
<dbReference type="PROSITE" id="PS00214">
    <property type="entry name" value="FABP"/>
    <property type="match status" value="1"/>
</dbReference>
<evidence type="ECO:0000256" key="4">
    <source>
        <dbReference type="SAM" id="SignalP"/>
    </source>
</evidence>
<dbReference type="Gene3D" id="2.40.128.20">
    <property type="match status" value="1"/>
</dbReference>
<evidence type="ECO:0000259" key="5">
    <source>
        <dbReference type="PROSITE" id="PS00214"/>
    </source>
</evidence>
<proteinExistence type="inferred from homology"/>
<dbReference type="AlphaFoldDB" id="A0AA39LLE2"/>
<dbReference type="CDD" id="cd00742">
    <property type="entry name" value="FABP"/>
    <property type="match status" value="1"/>
</dbReference>
<feature type="signal peptide" evidence="4">
    <location>
        <begin position="1"/>
        <end position="17"/>
    </location>
</feature>
<keyword evidence="3" id="KW-0813">Transport</keyword>
<dbReference type="SUPFAM" id="SSF50814">
    <property type="entry name" value="Lipocalins"/>
    <property type="match status" value="1"/>
</dbReference>
<evidence type="ECO:0000256" key="3">
    <source>
        <dbReference type="RuleBase" id="RU003696"/>
    </source>
</evidence>
<dbReference type="EMBL" id="JAUCMV010000004">
    <property type="protein sequence ID" value="KAK0402031.1"/>
    <property type="molecule type" value="Genomic_DNA"/>
</dbReference>
<evidence type="ECO:0000313" key="7">
    <source>
        <dbReference type="Proteomes" id="UP001175271"/>
    </source>
</evidence>
<gene>
    <name evidence="6" type="ORF">QR680_016105</name>
</gene>
<sequence>MCFWIAIFLAASSICVGANVPSAFDGGWQLIESKNFDAYMKELGIGILARTAIENVNPSLAVSVAGNTWKLYYTSFYKNYWIEFELNKEVEHETFDGRWMKSIFSFINGKLIQKESPISHKDKSSKIVRYVDGDRLIVLLKCGTVEAKRVYQRTYAILD</sequence>
<reference evidence="6" key="1">
    <citation type="submission" date="2023-06" db="EMBL/GenBank/DDBJ databases">
        <title>Genomic analysis of the entomopathogenic nematode Steinernema hermaphroditum.</title>
        <authorList>
            <person name="Schwarz E.M."/>
            <person name="Heppert J.K."/>
            <person name="Baniya A."/>
            <person name="Schwartz H.T."/>
            <person name="Tan C.-H."/>
            <person name="Antoshechkin I."/>
            <person name="Sternberg P.W."/>
            <person name="Goodrich-Blair H."/>
            <person name="Dillman A.R."/>
        </authorList>
    </citation>
    <scope>NUCLEOTIDE SEQUENCE</scope>
    <source>
        <strain evidence="6">PS9179</strain>
        <tissue evidence="6">Whole animal</tissue>
    </source>
</reference>
<dbReference type="Pfam" id="PF00061">
    <property type="entry name" value="Lipocalin"/>
    <property type="match status" value="1"/>
</dbReference>
<dbReference type="InterPro" id="IPR012674">
    <property type="entry name" value="Calycin"/>
</dbReference>
<evidence type="ECO:0000313" key="6">
    <source>
        <dbReference type="EMBL" id="KAK0402031.1"/>
    </source>
</evidence>
<dbReference type="InterPro" id="IPR000463">
    <property type="entry name" value="Fatty_acid-bd"/>
</dbReference>
<dbReference type="InterPro" id="IPR031259">
    <property type="entry name" value="ILBP"/>
</dbReference>
<protein>
    <recommendedName>
        <fullName evidence="5">Cytosolic fatty-acid binding proteins domain-containing protein</fullName>
    </recommendedName>
</protein>
<dbReference type="GO" id="GO:0008289">
    <property type="term" value="F:lipid binding"/>
    <property type="evidence" value="ECO:0007669"/>
    <property type="project" value="UniProtKB-KW"/>
</dbReference>
<accession>A0AA39LLE2</accession>
<feature type="chain" id="PRO_5041332192" description="Cytosolic fatty-acid binding proteins domain-containing protein" evidence="4">
    <location>
        <begin position="18"/>
        <end position="159"/>
    </location>
</feature>
<keyword evidence="4" id="KW-0732">Signal</keyword>
<organism evidence="6 7">
    <name type="scientific">Steinernema hermaphroditum</name>
    <dbReference type="NCBI Taxonomy" id="289476"/>
    <lineage>
        <taxon>Eukaryota</taxon>
        <taxon>Metazoa</taxon>
        <taxon>Ecdysozoa</taxon>
        <taxon>Nematoda</taxon>
        <taxon>Chromadorea</taxon>
        <taxon>Rhabditida</taxon>
        <taxon>Tylenchina</taxon>
        <taxon>Panagrolaimomorpha</taxon>
        <taxon>Strongyloidoidea</taxon>
        <taxon>Steinernematidae</taxon>
        <taxon>Steinernema</taxon>
    </lineage>
</organism>
<dbReference type="PANTHER" id="PTHR11955">
    <property type="entry name" value="FATTY ACID BINDING PROTEIN"/>
    <property type="match status" value="1"/>
</dbReference>
<comment type="caution">
    <text evidence="6">The sequence shown here is derived from an EMBL/GenBank/DDBJ whole genome shotgun (WGS) entry which is preliminary data.</text>
</comment>